<dbReference type="GO" id="GO:0004553">
    <property type="term" value="F:hydrolase activity, hydrolyzing O-glycosyl compounds"/>
    <property type="evidence" value="ECO:0007669"/>
    <property type="project" value="InterPro"/>
</dbReference>
<dbReference type="SUPFAM" id="SSF51445">
    <property type="entry name" value="(Trans)glycosidases"/>
    <property type="match status" value="1"/>
</dbReference>
<dbReference type="InParanoid" id="A0A6P7HCH5"/>
<evidence type="ECO:0000313" key="1">
    <source>
        <dbReference type="RefSeq" id="XP_028153495.1"/>
    </source>
</evidence>
<proteinExistence type="predicted"/>
<accession>A0A6P7HCH5</accession>
<reference evidence="1" key="1">
    <citation type="submission" date="2025-08" db="UniProtKB">
        <authorList>
            <consortium name="RefSeq"/>
        </authorList>
    </citation>
    <scope>IDENTIFICATION</scope>
    <source>
        <tissue evidence="1">Whole insect</tissue>
    </source>
</reference>
<organism evidence="1">
    <name type="scientific">Diabrotica virgifera virgifera</name>
    <name type="common">western corn rootworm</name>
    <dbReference type="NCBI Taxonomy" id="50390"/>
    <lineage>
        <taxon>Eukaryota</taxon>
        <taxon>Metazoa</taxon>
        <taxon>Ecdysozoa</taxon>
        <taxon>Arthropoda</taxon>
        <taxon>Hexapoda</taxon>
        <taxon>Insecta</taxon>
        <taxon>Pterygota</taxon>
        <taxon>Neoptera</taxon>
        <taxon>Endopterygota</taxon>
        <taxon>Coleoptera</taxon>
        <taxon>Polyphaga</taxon>
        <taxon>Cucujiformia</taxon>
        <taxon>Chrysomeloidea</taxon>
        <taxon>Chrysomelidae</taxon>
        <taxon>Galerucinae</taxon>
        <taxon>Diabroticina</taxon>
        <taxon>Diabroticites</taxon>
        <taxon>Diabrotica</taxon>
    </lineage>
</organism>
<gene>
    <name evidence="1" type="primary">LOC114346961</name>
</gene>
<dbReference type="Gene3D" id="3.20.20.80">
    <property type="entry name" value="Glycosidases"/>
    <property type="match status" value="1"/>
</dbReference>
<dbReference type="Pfam" id="PF00232">
    <property type="entry name" value="Glyco_hydro_1"/>
    <property type="match status" value="1"/>
</dbReference>
<protein>
    <submittedName>
        <fullName evidence="1">Uncharacterized protein LOC114346961</fullName>
    </submittedName>
</protein>
<dbReference type="InterPro" id="IPR001360">
    <property type="entry name" value="Glyco_hydro_1"/>
</dbReference>
<dbReference type="InterPro" id="IPR017853">
    <property type="entry name" value="GH"/>
</dbReference>
<dbReference type="RefSeq" id="XP_028153495.1">
    <property type="nucleotide sequence ID" value="XM_028297694.1"/>
</dbReference>
<sequence length="122" mass="13907">MDYDGVNVIGYNVWSLIDNFEWNAGYTTYRRGSVRLGEARGGGFGLLAEMCELCVSSNNKKMVENYEVRDRVSELYNVFWSLSREAWHEYKVTSDRSKLYLACDYDEAVGVCAAFLAIINVS</sequence>
<dbReference type="GO" id="GO:0005975">
    <property type="term" value="P:carbohydrate metabolic process"/>
    <property type="evidence" value="ECO:0007669"/>
    <property type="project" value="InterPro"/>
</dbReference>
<name>A0A6P7HCH5_DIAVI</name>
<dbReference type="AlphaFoldDB" id="A0A6P7HCH5"/>